<comment type="caution">
    <text evidence="20">The sequence shown here is derived from an EMBL/GenBank/DDBJ whole genome shotgun (WGS) entry which is preliminary data.</text>
</comment>
<evidence type="ECO:0000256" key="11">
    <source>
        <dbReference type="ARBA" id="ARBA00023125"/>
    </source>
</evidence>
<evidence type="ECO:0000256" key="9">
    <source>
        <dbReference type="ARBA" id="ARBA00022833"/>
    </source>
</evidence>
<evidence type="ECO:0000256" key="7">
    <source>
        <dbReference type="ARBA" id="ARBA00022801"/>
    </source>
</evidence>
<dbReference type="Pfam" id="PF16124">
    <property type="entry name" value="RecQ_Zn_bind"/>
    <property type="match status" value="1"/>
</dbReference>
<evidence type="ECO:0000256" key="6">
    <source>
        <dbReference type="ARBA" id="ARBA00022763"/>
    </source>
</evidence>
<feature type="domain" description="Helicase C-terminal" evidence="19">
    <location>
        <begin position="221"/>
        <end position="368"/>
    </location>
</feature>
<organism evidence="20 21">
    <name type="scientific">Blautia hominis</name>
    <dbReference type="NCBI Taxonomy" id="2025493"/>
    <lineage>
        <taxon>Bacteria</taxon>
        <taxon>Bacillati</taxon>
        <taxon>Bacillota</taxon>
        <taxon>Clostridia</taxon>
        <taxon>Lachnospirales</taxon>
        <taxon>Lachnospiraceae</taxon>
        <taxon>Blautia</taxon>
    </lineage>
</organism>
<keyword evidence="10" id="KW-0067">ATP-binding</keyword>
<evidence type="ECO:0000256" key="8">
    <source>
        <dbReference type="ARBA" id="ARBA00022806"/>
    </source>
</evidence>
<evidence type="ECO:0000259" key="18">
    <source>
        <dbReference type="PROSITE" id="PS51192"/>
    </source>
</evidence>
<dbReference type="GO" id="GO:0004386">
    <property type="term" value="F:helicase activity"/>
    <property type="evidence" value="ECO:0007669"/>
    <property type="project" value="UniProtKB-KW"/>
</dbReference>
<feature type="domain" description="HRDC" evidence="17">
    <location>
        <begin position="538"/>
        <end position="610"/>
    </location>
</feature>
<dbReference type="SUPFAM" id="SSF46785">
    <property type="entry name" value="Winged helix' DNA-binding domain"/>
    <property type="match status" value="1"/>
</dbReference>
<dbReference type="PROSITE" id="PS50967">
    <property type="entry name" value="HRDC"/>
    <property type="match status" value="1"/>
</dbReference>
<evidence type="ECO:0000313" key="21">
    <source>
        <dbReference type="Proteomes" id="UP001600943"/>
    </source>
</evidence>
<dbReference type="RefSeq" id="WP_390408537.1">
    <property type="nucleotide sequence ID" value="NZ_BAABYW010000001.1"/>
</dbReference>
<dbReference type="Pfam" id="PF09382">
    <property type="entry name" value="RQC"/>
    <property type="match status" value="1"/>
</dbReference>
<evidence type="ECO:0000256" key="10">
    <source>
        <dbReference type="ARBA" id="ARBA00022840"/>
    </source>
</evidence>
<evidence type="ECO:0000313" key="20">
    <source>
        <dbReference type="EMBL" id="GAA6410243.1"/>
    </source>
</evidence>
<evidence type="ECO:0000259" key="17">
    <source>
        <dbReference type="PROSITE" id="PS50967"/>
    </source>
</evidence>
<dbReference type="NCBIfam" id="TIGR01389">
    <property type="entry name" value="recQ"/>
    <property type="match status" value="1"/>
</dbReference>
<comment type="cofactor">
    <cofactor evidence="2">
        <name>Zn(2+)</name>
        <dbReference type="ChEBI" id="CHEBI:29105"/>
    </cofactor>
</comment>
<dbReference type="InterPro" id="IPR011545">
    <property type="entry name" value="DEAD/DEAH_box_helicase_dom"/>
</dbReference>
<evidence type="ECO:0000256" key="1">
    <source>
        <dbReference type="ARBA" id="ARBA00001946"/>
    </source>
</evidence>
<keyword evidence="7" id="KW-0378">Hydrolase</keyword>
<evidence type="ECO:0000256" key="2">
    <source>
        <dbReference type="ARBA" id="ARBA00001947"/>
    </source>
</evidence>
<keyword evidence="4" id="KW-0479">Metal-binding</keyword>
<dbReference type="Pfam" id="PF00570">
    <property type="entry name" value="HRDC"/>
    <property type="match status" value="1"/>
</dbReference>
<dbReference type="InterPro" id="IPR036390">
    <property type="entry name" value="WH_DNA-bd_sf"/>
</dbReference>
<dbReference type="InterPro" id="IPR001650">
    <property type="entry name" value="Helicase_C-like"/>
</dbReference>
<dbReference type="EC" id="5.6.2.4" evidence="16"/>
<dbReference type="Gene3D" id="1.10.10.10">
    <property type="entry name" value="Winged helix-like DNA-binding domain superfamily/Winged helix DNA-binding domain"/>
    <property type="match status" value="1"/>
</dbReference>
<dbReference type="InterPro" id="IPR014001">
    <property type="entry name" value="Helicase_ATP-bd"/>
</dbReference>
<evidence type="ECO:0000256" key="16">
    <source>
        <dbReference type="NCBIfam" id="TIGR01389"/>
    </source>
</evidence>
<dbReference type="SMART" id="SM00490">
    <property type="entry name" value="HELICc"/>
    <property type="match status" value="1"/>
</dbReference>
<dbReference type="SMART" id="SM00487">
    <property type="entry name" value="DEXDc"/>
    <property type="match status" value="1"/>
</dbReference>
<keyword evidence="12" id="KW-0233">DNA recombination</keyword>
<keyword evidence="13" id="KW-0234">DNA repair</keyword>
<dbReference type="NCBIfam" id="TIGR00614">
    <property type="entry name" value="recQ_fam"/>
    <property type="match status" value="1"/>
</dbReference>
<evidence type="ECO:0000256" key="14">
    <source>
        <dbReference type="ARBA" id="ARBA00023235"/>
    </source>
</evidence>
<dbReference type="InterPro" id="IPR010997">
    <property type="entry name" value="HRDC-like_sf"/>
</dbReference>
<evidence type="ECO:0000256" key="12">
    <source>
        <dbReference type="ARBA" id="ARBA00023172"/>
    </source>
</evidence>
<comment type="catalytic activity">
    <reaction evidence="15">
        <text>Couples ATP hydrolysis with the unwinding of duplex DNA by translocating in the 3'-5' direction.</text>
        <dbReference type="EC" id="5.6.2.4"/>
    </reaction>
</comment>
<comment type="similarity">
    <text evidence="3">Belongs to the helicase family. RecQ subfamily.</text>
</comment>
<evidence type="ECO:0000256" key="4">
    <source>
        <dbReference type="ARBA" id="ARBA00022723"/>
    </source>
</evidence>
<evidence type="ECO:0000256" key="3">
    <source>
        <dbReference type="ARBA" id="ARBA00005446"/>
    </source>
</evidence>
<comment type="cofactor">
    <cofactor evidence="1">
        <name>Mg(2+)</name>
        <dbReference type="ChEBI" id="CHEBI:18420"/>
    </cofactor>
</comment>
<dbReference type="InterPro" id="IPR006293">
    <property type="entry name" value="DNA_helicase_ATP-dep_RecQ_bac"/>
</dbReference>
<dbReference type="EMBL" id="BAABYW010000001">
    <property type="protein sequence ID" value="GAA6410243.1"/>
    <property type="molecule type" value="Genomic_DNA"/>
</dbReference>
<accession>A0ABQ0BFW3</accession>
<dbReference type="InterPro" id="IPR002121">
    <property type="entry name" value="HRDC_dom"/>
</dbReference>
<reference evidence="20 21" key="1">
    <citation type="submission" date="2024-04" db="EMBL/GenBank/DDBJ databases">
        <title>Defined microbial consortia suppress multidrug-resistant proinflammatory Enterobacteriaceae via ecological control.</title>
        <authorList>
            <person name="Furuichi M."/>
            <person name="Kawaguchi T."/>
            <person name="Pust M."/>
            <person name="Yasuma K."/>
            <person name="Plichta D."/>
            <person name="Hasegawa N."/>
            <person name="Ohya T."/>
            <person name="Bhattarai S."/>
            <person name="Sasajima S."/>
            <person name="Aoto Y."/>
            <person name="Tuganbaev T."/>
            <person name="Yaginuma M."/>
            <person name="Ueda M."/>
            <person name="Okahashi N."/>
            <person name="Amafuji K."/>
            <person name="Kiridooshi Y."/>
            <person name="Sugita K."/>
            <person name="Strazar M."/>
            <person name="Skelly A."/>
            <person name="Suda W."/>
            <person name="Hattori M."/>
            <person name="Nakamoto N."/>
            <person name="Caballero S."/>
            <person name="Norman J."/>
            <person name="Olle B."/>
            <person name="Tanoue T."/>
            <person name="Arita M."/>
            <person name="Bucci V."/>
            <person name="Atarashi K."/>
            <person name="Xavier R."/>
            <person name="Honda K."/>
        </authorList>
    </citation>
    <scope>NUCLEOTIDE SEQUENCE [LARGE SCALE GENOMIC DNA]</scope>
    <source>
        <strain evidence="21">k04-0078-D8-1</strain>
    </source>
</reference>
<dbReference type="PANTHER" id="PTHR13710:SF105">
    <property type="entry name" value="ATP-DEPENDENT DNA HELICASE Q1"/>
    <property type="match status" value="1"/>
</dbReference>
<evidence type="ECO:0000256" key="5">
    <source>
        <dbReference type="ARBA" id="ARBA00022741"/>
    </source>
</evidence>
<proteinExistence type="inferred from homology"/>
<feature type="domain" description="Helicase ATP-binding" evidence="18">
    <location>
        <begin position="24"/>
        <end position="193"/>
    </location>
</feature>
<dbReference type="SUPFAM" id="SSF47819">
    <property type="entry name" value="HRDC-like"/>
    <property type="match status" value="1"/>
</dbReference>
<sequence length="610" mass="70154">MTKEEILKKYFGYSDFREGQAELIESILGKRDTFGILPTSSGKSLCFQIPALMFEGITLVISPLISLMRDQVISLNDVGVHAAFLNSSLTQGQYYKALENMKRGQYKIVYVAPERLLTDSFLQAVQEVEISMVSVDEAHCISQWGQDFRPSYLKIIDFLDWLPKRPVVSAFTATATKTVRDDVVSLLRLSDPNIVITGFDRKNLSFSVSHVKDRYQFTVDYVKEHIEECGIIYCLTRKVVEEVTERLQREGISVTRYHAGLSDAERKKNQDEFIYEQKLVMVATNAFGMGIDKSNVRYVIHYNMPKNIESYYQEAGRAGRDGLPSECILLYGGQDVVTNQFFIDNQGPADEMDSSTLEEIKERERERLRKMTFYCFTNDCLREYILNYFGERAPGYCGNCSNCLTKFEDVDITDIARNLVGCVKSSHQRYGIVMIVDTVHGSSNAKIQRCRMDENPYYGTLKEVQIHRLRQIVNYLILKEYLILTNDEYPVLKLSEKSEGLLIQEDPIIMKVAKEREETKEKKEKKTRKNKNIAAVLDESDEGLFERLRELRMKISKEEKVPPYIVFSDKTLIQMCAMKPKTKDEMLAVSGVGEAKYQKYGEQFLKAIQN</sequence>
<dbReference type="Gene3D" id="3.40.50.300">
    <property type="entry name" value="P-loop containing nucleotide triphosphate hydrolases"/>
    <property type="match status" value="2"/>
</dbReference>
<dbReference type="Gene3D" id="1.10.150.80">
    <property type="entry name" value="HRDC domain"/>
    <property type="match status" value="1"/>
</dbReference>
<evidence type="ECO:0000256" key="15">
    <source>
        <dbReference type="ARBA" id="ARBA00034617"/>
    </source>
</evidence>
<protein>
    <recommendedName>
        <fullName evidence="16">DNA helicase RecQ</fullName>
        <ecNumber evidence="16">5.6.2.4</ecNumber>
    </recommendedName>
</protein>
<dbReference type="SMART" id="SM00341">
    <property type="entry name" value="HRDC"/>
    <property type="match status" value="1"/>
</dbReference>
<dbReference type="Pfam" id="PF00271">
    <property type="entry name" value="Helicase_C"/>
    <property type="match status" value="1"/>
</dbReference>
<dbReference type="PROSITE" id="PS51192">
    <property type="entry name" value="HELICASE_ATP_BIND_1"/>
    <property type="match status" value="1"/>
</dbReference>
<dbReference type="PROSITE" id="PS51194">
    <property type="entry name" value="HELICASE_CTER"/>
    <property type="match status" value="1"/>
</dbReference>
<name>A0ABQ0BFW3_9FIRM</name>
<keyword evidence="14" id="KW-0413">Isomerase</keyword>
<keyword evidence="5" id="KW-0547">Nucleotide-binding</keyword>
<gene>
    <name evidence="20" type="primary">recQ_1</name>
    <name evidence="20" type="ORF">K040078D81_43600</name>
</gene>
<dbReference type="Pfam" id="PF00270">
    <property type="entry name" value="DEAD"/>
    <property type="match status" value="1"/>
</dbReference>
<dbReference type="SUPFAM" id="SSF52540">
    <property type="entry name" value="P-loop containing nucleoside triphosphate hydrolases"/>
    <property type="match status" value="1"/>
</dbReference>
<dbReference type="Proteomes" id="UP001600943">
    <property type="component" value="Unassembled WGS sequence"/>
</dbReference>
<keyword evidence="11" id="KW-0238">DNA-binding</keyword>
<evidence type="ECO:0000259" key="19">
    <source>
        <dbReference type="PROSITE" id="PS51194"/>
    </source>
</evidence>
<keyword evidence="8 20" id="KW-0347">Helicase</keyword>
<dbReference type="InterPro" id="IPR044876">
    <property type="entry name" value="HRDC_dom_sf"/>
</dbReference>
<dbReference type="CDD" id="cd17920">
    <property type="entry name" value="DEXHc_RecQ"/>
    <property type="match status" value="1"/>
</dbReference>
<dbReference type="InterPro" id="IPR018982">
    <property type="entry name" value="RQC_domain"/>
</dbReference>
<evidence type="ECO:0000256" key="13">
    <source>
        <dbReference type="ARBA" id="ARBA00023204"/>
    </source>
</evidence>
<dbReference type="InterPro" id="IPR027417">
    <property type="entry name" value="P-loop_NTPase"/>
</dbReference>
<dbReference type="InterPro" id="IPR032284">
    <property type="entry name" value="RecQ_Zn-bd"/>
</dbReference>
<keyword evidence="6" id="KW-0227">DNA damage</keyword>
<dbReference type="PANTHER" id="PTHR13710">
    <property type="entry name" value="DNA HELICASE RECQ FAMILY MEMBER"/>
    <property type="match status" value="1"/>
</dbReference>
<keyword evidence="21" id="KW-1185">Reference proteome</keyword>
<keyword evidence="9" id="KW-0862">Zinc</keyword>
<dbReference type="InterPro" id="IPR036388">
    <property type="entry name" value="WH-like_DNA-bd_sf"/>
</dbReference>
<dbReference type="SMART" id="SM00956">
    <property type="entry name" value="RQC"/>
    <property type="match status" value="1"/>
</dbReference>
<dbReference type="CDD" id="cd18794">
    <property type="entry name" value="SF2_C_RecQ"/>
    <property type="match status" value="1"/>
</dbReference>
<dbReference type="InterPro" id="IPR004589">
    <property type="entry name" value="DNA_helicase_ATP-dep_RecQ"/>
</dbReference>